<name>X1IQ40_9ZZZZ</name>
<proteinExistence type="predicted"/>
<accession>X1IQ40</accession>
<reference evidence="1" key="1">
    <citation type="journal article" date="2014" name="Front. Microbiol.">
        <title>High frequency of phylogenetically diverse reductive dehalogenase-homologous genes in deep subseafloor sedimentary metagenomes.</title>
        <authorList>
            <person name="Kawai M."/>
            <person name="Futagami T."/>
            <person name="Toyoda A."/>
            <person name="Takaki Y."/>
            <person name="Nishi S."/>
            <person name="Hori S."/>
            <person name="Arai W."/>
            <person name="Tsubouchi T."/>
            <person name="Morono Y."/>
            <person name="Uchiyama I."/>
            <person name="Ito T."/>
            <person name="Fujiyama A."/>
            <person name="Inagaki F."/>
            <person name="Takami H."/>
        </authorList>
    </citation>
    <scope>NUCLEOTIDE SEQUENCE</scope>
    <source>
        <strain evidence="1">Expedition CK06-06</strain>
    </source>
</reference>
<dbReference type="EMBL" id="BARU01028228">
    <property type="protein sequence ID" value="GAH68234.1"/>
    <property type="molecule type" value="Genomic_DNA"/>
</dbReference>
<sequence>MHTPAAQKGTHDGAGDNNDCYPQGFHYRVDVLQYVGKWGPADIVLRQRYVLVKRSYKGN</sequence>
<evidence type="ECO:0000313" key="1">
    <source>
        <dbReference type="EMBL" id="GAH68234.1"/>
    </source>
</evidence>
<gene>
    <name evidence="1" type="ORF">S03H2_45092</name>
</gene>
<organism evidence="1">
    <name type="scientific">marine sediment metagenome</name>
    <dbReference type="NCBI Taxonomy" id="412755"/>
    <lineage>
        <taxon>unclassified sequences</taxon>
        <taxon>metagenomes</taxon>
        <taxon>ecological metagenomes</taxon>
    </lineage>
</organism>
<dbReference type="AlphaFoldDB" id="X1IQ40"/>
<protein>
    <submittedName>
        <fullName evidence="1">Uncharacterized protein</fullName>
    </submittedName>
</protein>
<comment type="caution">
    <text evidence="1">The sequence shown here is derived from an EMBL/GenBank/DDBJ whole genome shotgun (WGS) entry which is preliminary data.</text>
</comment>